<protein>
    <submittedName>
        <fullName evidence="1">Uncharacterized protein</fullName>
    </submittedName>
</protein>
<dbReference type="InParanoid" id="A0A7J6JND7"/>
<dbReference type="GeneID" id="43620781"/>
<keyword evidence="2" id="KW-1185">Reference proteome</keyword>
<organism evidence="1 2">
    <name type="scientific">Colletotrichum fructicola (strain Nara gc5)</name>
    <name type="common">Anthracnose fungus</name>
    <name type="synonym">Colletotrichum gloeosporioides (strain Nara gc5)</name>
    <dbReference type="NCBI Taxonomy" id="1213859"/>
    <lineage>
        <taxon>Eukaryota</taxon>
        <taxon>Fungi</taxon>
        <taxon>Dikarya</taxon>
        <taxon>Ascomycota</taxon>
        <taxon>Pezizomycotina</taxon>
        <taxon>Sordariomycetes</taxon>
        <taxon>Hypocreomycetidae</taxon>
        <taxon>Glomerellales</taxon>
        <taxon>Glomerellaceae</taxon>
        <taxon>Colletotrichum</taxon>
        <taxon>Colletotrichum gloeosporioides species complex</taxon>
    </lineage>
</organism>
<name>A0A7J6JND7_COLFN</name>
<dbReference type="AlphaFoldDB" id="A0A7J6JND7"/>
<dbReference type="Proteomes" id="UP000011096">
    <property type="component" value="Unassembled WGS sequence"/>
</dbReference>
<comment type="caution">
    <text evidence="1">The sequence shown here is derived from an EMBL/GenBank/DDBJ whole genome shotgun (WGS) entry which is preliminary data.</text>
</comment>
<proteinExistence type="predicted"/>
<evidence type="ECO:0000313" key="2">
    <source>
        <dbReference type="Proteomes" id="UP000011096"/>
    </source>
</evidence>
<dbReference type="EMBL" id="ANPB02000001">
    <property type="protein sequence ID" value="KAF4492244.1"/>
    <property type="molecule type" value="Genomic_DNA"/>
</dbReference>
<reference evidence="1 2" key="2">
    <citation type="submission" date="2020-04" db="EMBL/GenBank/DDBJ databases">
        <title>Genome sequencing and assembly of multiple isolates from the Colletotrichum gloeosporioides species complex.</title>
        <authorList>
            <person name="Gan P."/>
            <person name="Shirasu K."/>
        </authorList>
    </citation>
    <scope>NUCLEOTIDE SEQUENCE [LARGE SCALE GENOMIC DNA]</scope>
    <source>
        <strain evidence="1 2">Nara gc5</strain>
    </source>
</reference>
<evidence type="ECO:0000313" key="1">
    <source>
        <dbReference type="EMBL" id="KAF4492244.1"/>
    </source>
</evidence>
<reference evidence="1 2" key="1">
    <citation type="submission" date="2012-08" db="EMBL/GenBank/DDBJ databases">
        <authorList>
            <person name="Gan P.H.P."/>
            <person name="Ikeda K."/>
            <person name="Irieda H."/>
            <person name="Narusaka M."/>
            <person name="O'Connell R.J."/>
            <person name="Narusaka Y."/>
            <person name="Takano Y."/>
            <person name="Kubo Y."/>
            <person name="Shirasu K."/>
        </authorList>
    </citation>
    <scope>NUCLEOTIDE SEQUENCE [LARGE SCALE GENOMIC DNA]</scope>
    <source>
        <strain evidence="1 2">Nara gc5</strain>
    </source>
</reference>
<gene>
    <name evidence="1" type="ORF">CGGC5_v000235</name>
</gene>
<sequence length="80" mass="8984">MRCHTNCSISGTSQVEGTERVAIQSRRFDAIASRNSHRTAIFMGSIRQRAAGLRVRRIFRSRTDQLTSIINPIFFACAPS</sequence>
<dbReference type="OrthoDB" id="10543611at2759"/>
<dbReference type="RefSeq" id="XP_031884224.1">
    <property type="nucleotide sequence ID" value="XM_032036790.1"/>
</dbReference>
<accession>A0A7J6JND7</accession>